<comment type="caution">
    <text evidence="1">The sequence shown here is derived from an EMBL/GenBank/DDBJ whole genome shotgun (WGS) entry which is preliminary data.</text>
</comment>
<dbReference type="OrthoDB" id="3071602at2759"/>
<organism evidence="1 2">
    <name type="scientific">Mycena indigotica</name>
    <dbReference type="NCBI Taxonomy" id="2126181"/>
    <lineage>
        <taxon>Eukaryota</taxon>
        <taxon>Fungi</taxon>
        <taxon>Dikarya</taxon>
        <taxon>Basidiomycota</taxon>
        <taxon>Agaricomycotina</taxon>
        <taxon>Agaricomycetes</taxon>
        <taxon>Agaricomycetidae</taxon>
        <taxon>Agaricales</taxon>
        <taxon>Marasmiineae</taxon>
        <taxon>Mycenaceae</taxon>
        <taxon>Mycena</taxon>
    </lineage>
</organism>
<dbReference type="EMBL" id="JACAZF010000001">
    <property type="protein sequence ID" value="KAF7314913.1"/>
    <property type="molecule type" value="Genomic_DNA"/>
</dbReference>
<dbReference type="Proteomes" id="UP000636479">
    <property type="component" value="Unassembled WGS sequence"/>
</dbReference>
<dbReference type="GeneID" id="59339542"/>
<gene>
    <name evidence="1" type="ORF">MIND_00005200</name>
</gene>
<name>A0A8H6WHC1_9AGAR</name>
<sequence>MDLGHPLLIPELIDLFFWHIHTSKQDLAHCALVTRAWTYPAQTHLFRLIRFHDAPDAWTPLLLALADSPHLVQHVRRLHIVVADDTSRSFDDALERIERILHRSNIESITFAYLKKVLTTRSLRALRSLLRLPSLKAVALQCMFPSLGEFAALWSSCSTNIRHLKLVFSVKPHEKEDNSIPRPQRSTIVLESLSSVYSTEDPAMRLLPFDVFKLKTFSALQLRQSEARQLYVSNYASLRELHLGIPDPDPYPRFTAPPAPLPTTQNSPVNLSAMPNLALLGLSFPTIPKTIQTAITIASSISPDINTSLQTIQLTPMRHLYNFMPSPVGMPEVKVLDERLSGLGIGQVLIVAEVGEVWDTWLSELPKVKARNLLHRVDRECDCCRGLSARP</sequence>
<evidence type="ECO:0000313" key="1">
    <source>
        <dbReference type="EMBL" id="KAF7314913.1"/>
    </source>
</evidence>
<evidence type="ECO:0000313" key="2">
    <source>
        <dbReference type="Proteomes" id="UP000636479"/>
    </source>
</evidence>
<protein>
    <submittedName>
        <fullName evidence="1">NmrA domain-containing protein</fullName>
    </submittedName>
</protein>
<reference evidence="1" key="1">
    <citation type="submission" date="2020-05" db="EMBL/GenBank/DDBJ databases">
        <title>Mycena genomes resolve the evolution of fungal bioluminescence.</title>
        <authorList>
            <person name="Tsai I.J."/>
        </authorList>
    </citation>
    <scope>NUCLEOTIDE SEQUENCE</scope>
    <source>
        <strain evidence="1">171206Taipei</strain>
    </source>
</reference>
<proteinExistence type="predicted"/>
<dbReference type="AlphaFoldDB" id="A0A8H6WHC1"/>
<keyword evidence="2" id="KW-1185">Reference proteome</keyword>
<accession>A0A8H6WHC1</accession>
<dbReference type="RefSeq" id="XP_037224936.1">
    <property type="nucleotide sequence ID" value="XM_037357026.1"/>
</dbReference>